<organism evidence="3 4">
    <name type="scientific">Halocaridina rubra</name>
    <name type="common">Hawaiian red shrimp</name>
    <dbReference type="NCBI Taxonomy" id="373956"/>
    <lineage>
        <taxon>Eukaryota</taxon>
        <taxon>Metazoa</taxon>
        <taxon>Ecdysozoa</taxon>
        <taxon>Arthropoda</taxon>
        <taxon>Crustacea</taxon>
        <taxon>Multicrustacea</taxon>
        <taxon>Malacostraca</taxon>
        <taxon>Eumalacostraca</taxon>
        <taxon>Eucarida</taxon>
        <taxon>Decapoda</taxon>
        <taxon>Pleocyemata</taxon>
        <taxon>Caridea</taxon>
        <taxon>Atyoidea</taxon>
        <taxon>Atyidae</taxon>
        <taxon>Halocaridina</taxon>
    </lineage>
</organism>
<name>A0AAN8ZYX1_HALRR</name>
<gene>
    <name evidence="3" type="ORF">SK128_022224</name>
</gene>
<evidence type="ECO:0000313" key="4">
    <source>
        <dbReference type="Proteomes" id="UP001381693"/>
    </source>
</evidence>
<proteinExistence type="predicted"/>
<feature type="compositionally biased region" description="Basic and acidic residues" evidence="1">
    <location>
        <begin position="72"/>
        <end position="89"/>
    </location>
</feature>
<feature type="region of interest" description="Disordered" evidence="1">
    <location>
        <begin position="51"/>
        <end position="138"/>
    </location>
</feature>
<dbReference type="InterPro" id="IPR058666">
    <property type="entry name" value="SASH1/NUB1_homeodomain"/>
</dbReference>
<dbReference type="Proteomes" id="UP001381693">
    <property type="component" value="Unassembled WGS sequence"/>
</dbReference>
<accession>A0AAN8ZYX1</accession>
<keyword evidence="4" id="KW-1185">Reference proteome</keyword>
<dbReference type="EMBL" id="JAXCGZ010022073">
    <property type="protein sequence ID" value="KAK7037722.1"/>
    <property type="molecule type" value="Genomic_DNA"/>
</dbReference>
<dbReference type="Pfam" id="PF26285">
    <property type="entry name" value="SASH1_Homeodomain"/>
    <property type="match status" value="1"/>
</dbReference>
<feature type="non-terminal residue" evidence="3">
    <location>
        <position position="1"/>
    </location>
</feature>
<comment type="caution">
    <text evidence="3">The sequence shown here is derived from an EMBL/GenBank/DDBJ whole genome shotgun (WGS) entry which is preliminary data.</text>
</comment>
<evidence type="ECO:0000256" key="1">
    <source>
        <dbReference type="SAM" id="MobiDB-lite"/>
    </source>
</evidence>
<protein>
    <recommendedName>
        <fullName evidence="2">SASH1/NUB1 homeodomain-like domain-containing protein</fullName>
    </recommendedName>
</protein>
<sequence>DGVRGVLEGLASRYADEFNTHYQDVFDHLDKLRMEAWAQLVNRVKTPIITSGATGEDHHILHMRPVSPSRSLQHEHYPHTGHEDDEHGDGGGSSSSQPRHHSSSQASSHSSSPDHHHHHPHHQRGYDDQPIYVPGKYN</sequence>
<reference evidence="3 4" key="1">
    <citation type="submission" date="2023-11" db="EMBL/GenBank/DDBJ databases">
        <title>Halocaridina rubra genome assembly.</title>
        <authorList>
            <person name="Smith C."/>
        </authorList>
    </citation>
    <scope>NUCLEOTIDE SEQUENCE [LARGE SCALE GENOMIC DNA]</scope>
    <source>
        <strain evidence="3">EP-1</strain>
        <tissue evidence="3">Whole</tissue>
    </source>
</reference>
<evidence type="ECO:0000313" key="3">
    <source>
        <dbReference type="EMBL" id="KAK7037722.1"/>
    </source>
</evidence>
<dbReference type="AlphaFoldDB" id="A0AAN8ZYX1"/>
<feature type="non-terminal residue" evidence="3">
    <location>
        <position position="138"/>
    </location>
</feature>
<evidence type="ECO:0000259" key="2">
    <source>
        <dbReference type="Pfam" id="PF26285"/>
    </source>
</evidence>
<feature type="domain" description="SASH1/NUB1 homeodomain-like" evidence="2">
    <location>
        <begin position="2"/>
        <end position="41"/>
    </location>
</feature>